<dbReference type="SUPFAM" id="SSF51294">
    <property type="entry name" value="Hedgehog/intein (Hint) domain"/>
    <property type="match status" value="1"/>
</dbReference>
<reference evidence="4 5" key="1">
    <citation type="submission" date="2019-07" db="EMBL/GenBank/DDBJ databases">
        <title>Aquicoccus porphyridii gen. nov., sp. nov., isolated from a small marine red alga, Porphyridium marinum.</title>
        <authorList>
            <person name="Liu L."/>
        </authorList>
    </citation>
    <scope>NUCLEOTIDE SEQUENCE [LARGE SCALE GENOMIC DNA]</scope>
    <source>
        <strain evidence="4 5">L1 8-17</strain>
    </source>
</reference>
<dbReference type="InterPro" id="IPR018511">
    <property type="entry name" value="Hemolysin-typ_Ca-bd_CS"/>
</dbReference>
<keyword evidence="5" id="KW-1185">Reference proteome</keyword>
<dbReference type="InterPro" id="IPR001343">
    <property type="entry name" value="Hemolysn_Ca-bd"/>
</dbReference>
<dbReference type="InterPro" id="IPR011658">
    <property type="entry name" value="PA14_dom"/>
</dbReference>
<dbReference type="SUPFAM" id="SSF51120">
    <property type="entry name" value="beta-Roll"/>
    <property type="match status" value="2"/>
</dbReference>
<organism evidence="4 5">
    <name type="scientific">Aquicoccus porphyridii</name>
    <dbReference type="NCBI Taxonomy" id="1852029"/>
    <lineage>
        <taxon>Bacteria</taxon>
        <taxon>Pseudomonadati</taxon>
        <taxon>Pseudomonadota</taxon>
        <taxon>Alphaproteobacteria</taxon>
        <taxon>Rhodobacterales</taxon>
        <taxon>Paracoccaceae</taxon>
        <taxon>Aquicoccus</taxon>
    </lineage>
</organism>
<sequence>MPTTFNWIHLGQSATTIDPVEGNTLSEDAGLLVGSSYGTAGDPLYEHVTRATMIDNGGSFTALDTNNNTSNDQFVTDIGNGPETFTYDGVAVYQATLTYSDGTTASFTAIVAQDTQGHLFLAPPLSFNADVATLTARPIESITLDNMIANNGNLGADRQDIGIKDGIVQGTAGDDLIDASYIEPLENGSDRVDNDDAPDGGHADVIEAGAGNDTVLAGLGDDTVHGGTGDDLIDGGAGDDLLFGEDGNDTLFGSTGNDSLFGGAGNDVIHGDGPLGGRWEYEVYTRDFSSANGQAFTIETGTLAGSGSADAFDIRGLGQAATGQGDPNDFGVIYTSTLHAPDSGTYRFETTSDDGSTIRILDAEGNPLTFTNQNGTTESFMNNDYHQAATTRWGEVELDADTLYTIEVRFWENAGQEVLSAQVTPPGGTAEDLATSELVIGPEGDGGDDVIDGGEGADLIFGGAGNDTIFAGQDDTIFGGDGDDLFILTDPGEPGSGTIFIDGGADGTSDNDTLDLDGAADRTTLTQTPSTLDPDAYNGTVTLLDGTIVNFSNIENIICFTPGTLIATPAGPRAAETLRPGDLVLTRDDGAQPLGWAGRSTVPGMGKFAPIRLDPALTGARRALTVSPQHRMMIEDWRAELLFGEAEVFMPAIHMLDFHGADAAPVAQVTYIHLMFDRHQVIYAEGAATESFHASDQSLDALVPAARAEIFAAYPALRHDLAAHGPTARPCLKSYESHALLTRMHKARRTAHAMAA</sequence>
<dbReference type="PRINTS" id="PR00313">
    <property type="entry name" value="CABNDNGRPT"/>
</dbReference>
<dbReference type="Pfam" id="PF13403">
    <property type="entry name" value="Hint_2"/>
    <property type="match status" value="1"/>
</dbReference>
<dbReference type="Pfam" id="PF00353">
    <property type="entry name" value="HemolysinCabind"/>
    <property type="match status" value="2"/>
</dbReference>
<dbReference type="InterPro" id="IPR011049">
    <property type="entry name" value="Serralysin-like_metalloprot_C"/>
</dbReference>
<gene>
    <name evidence="4" type="ORF">FLO80_11765</name>
</gene>
<dbReference type="PANTHER" id="PTHR38340:SF1">
    <property type="entry name" value="S-LAYER PROTEIN"/>
    <property type="match status" value="1"/>
</dbReference>
<dbReference type="Pfam" id="PF07691">
    <property type="entry name" value="PA14"/>
    <property type="match status" value="1"/>
</dbReference>
<dbReference type="AlphaFoldDB" id="A0A5A9ZC78"/>
<dbReference type="Gene3D" id="2.170.16.10">
    <property type="entry name" value="Hedgehog/Intein (Hint) domain"/>
    <property type="match status" value="1"/>
</dbReference>
<evidence type="ECO:0000259" key="3">
    <source>
        <dbReference type="PROSITE" id="PS51820"/>
    </source>
</evidence>
<dbReference type="PROSITE" id="PS51820">
    <property type="entry name" value="PA14"/>
    <property type="match status" value="1"/>
</dbReference>
<dbReference type="PROSITE" id="PS00330">
    <property type="entry name" value="HEMOLYSIN_CALCIUM"/>
    <property type="match status" value="1"/>
</dbReference>
<name>A0A5A9ZC78_9RHOB</name>
<dbReference type="InterPro" id="IPR036844">
    <property type="entry name" value="Hint_dom_sf"/>
</dbReference>
<dbReference type="InterPro" id="IPR037524">
    <property type="entry name" value="PA14/GLEYA"/>
</dbReference>
<comment type="caution">
    <text evidence="4">The sequence shown here is derived from an EMBL/GenBank/DDBJ whole genome shotgun (WGS) entry which is preliminary data.</text>
</comment>
<evidence type="ECO:0000256" key="1">
    <source>
        <dbReference type="ARBA" id="ARBA00004613"/>
    </source>
</evidence>
<keyword evidence="2" id="KW-0964">Secreted</keyword>
<protein>
    <submittedName>
        <fullName evidence="4">Type I secretion protein</fullName>
    </submittedName>
</protein>
<feature type="domain" description="PA14" evidence="3">
    <location>
        <begin position="274"/>
        <end position="437"/>
    </location>
</feature>
<dbReference type="RefSeq" id="WP_111366649.1">
    <property type="nucleotide sequence ID" value="NZ_VINQ01000008.1"/>
</dbReference>
<evidence type="ECO:0000256" key="2">
    <source>
        <dbReference type="ARBA" id="ARBA00022525"/>
    </source>
</evidence>
<evidence type="ECO:0000313" key="5">
    <source>
        <dbReference type="Proteomes" id="UP000325291"/>
    </source>
</evidence>
<proteinExistence type="predicted"/>
<evidence type="ECO:0000313" key="4">
    <source>
        <dbReference type="EMBL" id="KAA0914679.1"/>
    </source>
</evidence>
<dbReference type="EMBL" id="VINQ01000008">
    <property type="protein sequence ID" value="KAA0914679.1"/>
    <property type="molecule type" value="Genomic_DNA"/>
</dbReference>
<dbReference type="GO" id="GO:0005509">
    <property type="term" value="F:calcium ion binding"/>
    <property type="evidence" value="ECO:0007669"/>
    <property type="project" value="InterPro"/>
</dbReference>
<dbReference type="GO" id="GO:0005576">
    <property type="term" value="C:extracellular region"/>
    <property type="evidence" value="ECO:0007669"/>
    <property type="project" value="UniProtKB-SubCell"/>
</dbReference>
<dbReference type="SUPFAM" id="SSF56988">
    <property type="entry name" value="Anthrax protective antigen"/>
    <property type="match status" value="1"/>
</dbReference>
<dbReference type="Proteomes" id="UP000325291">
    <property type="component" value="Unassembled WGS sequence"/>
</dbReference>
<dbReference type="InterPro" id="IPR050557">
    <property type="entry name" value="RTX_toxin/Mannuronan_C5-epim"/>
</dbReference>
<accession>A0A5A9ZC78</accession>
<comment type="subcellular location">
    <subcellularLocation>
        <location evidence="1">Secreted</location>
    </subcellularLocation>
</comment>
<dbReference type="Gene3D" id="2.150.10.10">
    <property type="entry name" value="Serralysin-like metalloprotease, C-terminal"/>
    <property type="match status" value="2"/>
</dbReference>
<dbReference type="PANTHER" id="PTHR38340">
    <property type="entry name" value="S-LAYER PROTEIN"/>
    <property type="match status" value="1"/>
</dbReference>
<dbReference type="InterPro" id="IPR028992">
    <property type="entry name" value="Hedgehog/Intein_dom"/>
</dbReference>